<evidence type="ECO:0000313" key="2">
    <source>
        <dbReference type="Proteomes" id="UP000828941"/>
    </source>
</evidence>
<evidence type="ECO:0000313" key="1">
    <source>
        <dbReference type="EMBL" id="KAI4328468.1"/>
    </source>
</evidence>
<reference evidence="1 2" key="1">
    <citation type="journal article" date="2022" name="DNA Res.">
        <title>Chromosomal-level genome assembly of the orchid tree Bauhinia variegata (Leguminosae; Cercidoideae) supports the allotetraploid origin hypothesis of Bauhinia.</title>
        <authorList>
            <person name="Zhong Y."/>
            <person name="Chen Y."/>
            <person name="Zheng D."/>
            <person name="Pang J."/>
            <person name="Liu Y."/>
            <person name="Luo S."/>
            <person name="Meng S."/>
            <person name="Qian L."/>
            <person name="Wei D."/>
            <person name="Dai S."/>
            <person name="Zhou R."/>
        </authorList>
    </citation>
    <scope>NUCLEOTIDE SEQUENCE [LARGE SCALE GENOMIC DNA]</scope>
    <source>
        <strain evidence="1">BV-YZ2020</strain>
    </source>
</reference>
<sequence>MKVGAVENVEVAKDTVAPRKGFKRGLSILDFIFRIIAAIATAGSALAMGTAKQTLPFATQFVRFRARFSDLPTFVFFVITNSIICAYLVLSLILSFYNIIRSVAVKSRILLAFLDTVMLGLLTSAASAAAAIVYLAHYGNPNANWFAICRQYGYFCSRISGSVVGSFLAVVLFMLLILMSAVAVSWH</sequence>
<dbReference type="EMBL" id="CM039433">
    <property type="protein sequence ID" value="KAI4328468.1"/>
    <property type="molecule type" value="Genomic_DNA"/>
</dbReference>
<organism evidence="1 2">
    <name type="scientific">Bauhinia variegata</name>
    <name type="common">Purple orchid tree</name>
    <name type="synonym">Phanera variegata</name>
    <dbReference type="NCBI Taxonomy" id="167791"/>
    <lineage>
        <taxon>Eukaryota</taxon>
        <taxon>Viridiplantae</taxon>
        <taxon>Streptophyta</taxon>
        <taxon>Embryophyta</taxon>
        <taxon>Tracheophyta</taxon>
        <taxon>Spermatophyta</taxon>
        <taxon>Magnoliopsida</taxon>
        <taxon>eudicotyledons</taxon>
        <taxon>Gunneridae</taxon>
        <taxon>Pentapetalae</taxon>
        <taxon>rosids</taxon>
        <taxon>fabids</taxon>
        <taxon>Fabales</taxon>
        <taxon>Fabaceae</taxon>
        <taxon>Cercidoideae</taxon>
        <taxon>Cercideae</taxon>
        <taxon>Bauhiniinae</taxon>
        <taxon>Bauhinia</taxon>
    </lineage>
</organism>
<comment type="caution">
    <text evidence="1">The sequence shown here is derived from an EMBL/GenBank/DDBJ whole genome shotgun (WGS) entry which is preliminary data.</text>
</comment>
<name>A0ACB9MW80_BAUVA</name>
<proteinExistence type="predicted"/>
<accession>A0ACB9MW80</accession>
<protein>
    <submittedName>
        <fullName evidence="1">Uncharacterized protein</fullName>
    </submittedName>
</protein>
<dbReference type="Proteomes" id="UP000828941">
    <property type="component" value="Chromosome 8"/>
</dbReference>
<keyword evidence="2" id="KW-1185">Reference proteome</keyword>
<gene>
    <name evidence="1" type="ORF">L6164_020820</name>
</gene>